<evidence type="ECO:0000313" key="1">
    <source>
        <dbReference type="EMBL" id="KAA8893619.1"/>
    </source>
</evidence>
<sequence>MGFLFKIGTVEAFLFSLPIASTGCFLAPVRTTARPYLDVMSEQGMPRHSMSQLGDQISSSEMVSPFPHPFPISNPTMRQKLYIKDKA</sequence>
<name>A0A5J5EF54_9PEZI</name>
<keyword evidence="2" id="KW-1185">Reference proteome</keyword>
<evidence type="ECO:0000313" key="2">
    <source>
        <dbReference type="Proteomes" id="UP000326924"/>
    </source>
</evidence>
<dbReference type="AlphaFoldDB" id="A0A5J5EF54"/>
<reference evidence="1 2" key="1">
    <citation type="submission" date="2019-09" db="EMBL/GenBank/DDBJ databases">
        <title>Draft genome of the ectomycorrhizal ascomycete Sphaerosporella brunnea.</title>
        <authorList>
            <consortium name="DOE Joint Genome Institute"/>
            <person name="Benucci G.M."/>
            <person name="Marozzi G."/>
            <person name="Antonielli L."/>
            <person name="Sanchez S."/>
            <person name="Marco P."/>
            <person name="Wang X."/>
            <person name="Falini L.B."/>
            <person name="Barry K."/>
            <person name="Haridas S."/>
            <person name="Lipzen A."/>
            <person name="Labutti K."/>
            <person name="Grigoriev I.V."/>
            <person name="Murat C."/>
            <person name="Martin F."/>
            <person name="Albertini E."/>
            <person name="Donnini D."/>
            <person name="Bonito G."/>
        </authorList>
    </citation>
    <scope>NUCLEOTIDE SEQUENCE [LARGE SCALE GENOMIC DNA]</scope>
    <source>
        <strain evidence="1 2">Sb_GMNB300</strain>
    </source>
</reference>
<proteinExistence type="predicted"/>
<protein>
    <submittedName>
        <fullName evidence="1">Uncharacterized protein</fullName>
    </submittedName>
</protein>
<dbReference type="PROSITE" id="PS51257">
    <property type="entry name" value="PROKAR_LIPOPROTEIN"/>
    <property type="match status" value="1"/>
</dbReference>
<gene>
    <name evidence="1" type="ORF">FN846DRAFT_504352</name>
</gene>
<accession>A0A5J5EF54</accession>
<dbReference type="Proteomes" id="UP000326924">
    <property type="component" value="Unassembled WGS sequence"/>
</dbReference>
<dbReference type="InParanoid" id="A0A5J5EF54"/>
<organism evidence="1 2">
    <name type="scientific">Sphaerosporella brunnea</name>
    <dbReference type="NCBI Taxonomy" id="1250544"/>
    <lineage>
        <taxon>Eukaryota</taxon>
        <taxon>Fungi</taxon>
        <taxon>Dikarya</taxon>
        <taxon>Ascomycota</taxon>
        <taxon>Pezizomycotina</taxon>
        <taxon>Pezizomycetes</taxon>
        <taxon>Pezizales</taxon>
        <taxon>Pyronemataceae</taxon>
        <taxon>Sphaerosporella</taxon>
    </lineage>
</organism>
<dbReference type="EMBL" id="VXIS01000419">
    <property type="protein sequence ID" value="KAA8893619.1"/>
    <property type="molecule type" value="Genomic_DNA"/>
</dbReference>
<comment type="caution">
    <text evidence="1">The sequence shown here is derived from an EMBL/GenBank/DDBJ whole genome shotgun (WGS) entry which is preliminary data.</text>
</comment>